<sequence>MPNTTQNGRDNDKKDDKRTPRDSANDKSAKTAKSGSDERKGSDRS</sequence>
<proteinExistence type="predicted"/>
<evidence type="ECO:0000313" key="2">
    <source>
        <dbReference type="EMBL" id="MXN48706.1"/>
    </source>
</evidence>
<organism evidence="2 3">
    <name type="scientific">Shinella kummerowiae</name>
    <dbReference type="NCBI Taxonomy" id="417745"/>
    <lineage>
        <taxon>Bacteria</taxon>
        <taxon>Pseudomonadati</taxon>
        <taxon>Pseudomonadota</taxon>
        <taxon>Alphaproteobacteria</taxon>
        <taxon>Hyphomicrobiales</taxon>
        <taxon>Rhizobiaceae</taxon>
        <taxon>Shinella</taxon>
    </lineage>
</organism>
<evidence type="ECO:0000256" key="1">
    <source>
        <dbReference type="SAM" id="MobiDB-lite"/>
    </source>
</evidence>
<dbReference type="RefSeq" id="WP_160862190.1">
    <property type="nucleotide sequence ID" value="NZ_WUMK01000011.1"/>
</dbReference>
<accession>A0A6N8SN56</accession>
<reference evidence="2 3" key="1">
    <citation type="submission" date="2019-12" db="EMBL/GenBank/DDBJ databases">
        <title>Shinella kummerowiae sp. nov., a symbiotic bacterium isolated from root nodules of the herbal legume Kummerowia stipulacea.</title>
        <authorList>
            <person name="Gao J."/>
        </authorList>
    </citation>
    <scope>NUCLEOTIDE SEQUENCE [LARGE SCALE GENOMIC DNA]</scope>
    <source>
        <strain evidence="2 3">CCBAU 25048</strain>
    </source>
</reference>
<dbReference type="Proteomes" id="UP000435802">
    <property type="component" value="Unassembled WGS sequence"/>
</dbReference>
<gene>
    <name evidence="2" type="ORF">GR138_26255</name>
</gene>
<feature type="region of interest" description="Disordered" evidence="1">
    <location>
        <begin position="1"/>
        <end position="45"/>
    </location>
</feature>
<dbReference type="AlphaFoldDB" id="A0A6N8SN56"/>
<comment type="caution">
    <text evidence="2">The sequence shown here is derived from an EMBL/GenBank/DDBJ whole genome shotgun (WGS) entry which is preliminary data.</text>
</comment>
<name>A0A6N8SN56_9HYPH</name>
<protein>
    <submittedName>
        <fullName evidence="2">Uncharacterized protein</fullName>
    </submittedName>
</protein>
<feature type="compositionally biased region" description="Basic and acidic residues" evidence="1">
    <location>
        <begin position="9"/>
        <end position="45"/>
    </location>
</feature>
<keyword evidence="3" id="KW-1185">Reference proteome</keyword>
<evidence type="ECO:0000313" key="3">
    <source>
        <dbReference type="Proteomes" id="UP000435802"/>
    </source>
</evidence>
<dbReference type="EMBL" id="WUMK01000011">
    <property type="protein sequence ID" value="MXN48706.1"/>
    <property type="molecule type" value="Genomic_DNA"/>
</dbReference>